<dbReference type="Gene3D" id="2.60.40.10">
    <property type="entry name" value="Immunoglobulins"/>
    <property type="match status" value="1"/>
</dbReference>
<dbReference type="InterPro" id="IPR016130">
    <property type="entry name" value="Tyr_Pase_AS"/>
</dbReference>
<evidence type="ECO:0000313" key="3">
    <source>
        <dbReference type="EMBL" id="KAJ1645056.1"/>
    </source>
</evidence>
<protein>
    <recommendedName>
        <fullName evidence="2">MSP domain-containing protein</fullName>
    </recommendedName>
</protein>
<dbReference type="Pfam" id="PF00635">
    <property type="entry name" value="Motile_Sperm"/>
    <property type="match status" value="1"/>
</dbReference>
<organism evidence="3 4">
    <name type="scientific">Coemansia asiatica</name>
    <dbReference type="NCBI Taxonomy" id="1052880"/>
    <lineage>
        <taxon>Eukaryota</taxon>
        <taxon>Fungi</taxon>
        <taxon>Fungi incertae sedis</taxon>
        <taxon>Zoopagomycota</taxon>
        <taxon>Kickxellomycotina</taxon>
        <taxon>Kickxellomycetes</taxon>
        <taxon>Kickxellales</taxon>
        <taxon>Kickxellaceae</taxon>
        <taxon>Coemansia</taxon>
    </lineage>
</organism>
<gene>
    <name evidence="3" type="ORF">LPJ64_003315</name>
</gene>
<proteinExistence type="predicted"/>
<comment type="caution">
    <text evidence="3">The sequence shown here is derived from an EMBL/GenBank/DDBJ whole genome shotgun (WGS) entry which is preliminary data.</text>
</comment>
<dbReference type="EMBL" id="JANBOH010000126">
    <property type="protein sequence ID" value="KAJ1645056.1"/>
    <property type="molecule type" value="Genomic_DNA"/>
</dbReference>
<dbReference type="SUPFAM" id="SSF49354">
    <property type="entry name" value="PapD-like"/>
    <property type="match status" value="1"/>
</dbReference>
<dbReference type="PROSITE" id="PS50202">
    <property type="entry name" value="MSP"/>
    <property type="match status" value="1"/>
</dbReference>
<dbReference type="InterPro" id="IPR000535">
    <property type="entry name" value="MSP_dom"/>
</dbReference>
<dbReference type="InterPro" id="IPR008962">
    <property type="entry name" value="PapD-like_sf"/>
</dbReference>
<evidence type="ECO:0000259" key="2">
    <source>
        <dbReference type="PROSITE" id="PS50202"/>
    </source>
</evidence>
<keyword evidence="1" id="KW-0472">Membrane</keyword>
<sequence length="225" mass="25262">MSAVLPLIRISPSEFQFTESRSGYTSRLRLTSLQNQAVGFKFKTNAPHKFLVKPVVCSLTKKGMAIDVFVKSTSPITDSDRFLIQTVALGPEEAENLDSAKWRKLDPSRIMEDLIHCTAGRHRSSVSSHGSSPGSPPLISLSHMYDPFAQQQQQQRSVYGKNALYQPLPMHTDSEKAMATSLTKRFYQLMPGIDISDWSWSEFAMFVMACVLLGFVWPAIRYATH</sequence>
<name>A0A9W7XLB6_9FUNG</name>
<evidence type="ECO:0000256" key="1">
    <source>
        <dbReference type="SAM" id="Phobius"/>
    </source>
</evidence>
<dbReference type="PROSITE" id="PS00383">
    <property type="entry name" value="TYR_PHOSPHATASE_1"/>
    <property type="match status" value="1"/>
</dbReference>
<keyword evidence="4" id="KW-1185">Reference proteome</keyword>
<reference evidence="3" key="1">
    <citation type="submission" date="2022-07" db="EMBL/GenBank/DDBJ databases">
        <title>Phylogenomic reconstructions and comparative analyses of Kickxellomycotina fungi.</title>
        <authorList>
            <person name="Reynolds N.K."/>
            <person name="Stajich J.E."/>
            <person name="Barry K."/>
            <person name="Grigoriev I.V."/>
            <person name="Crous P."/>
            <person name="Smith M.E."/>
        </authorList>
    </citation>
    <scope>NUCLEOTIDE SEQUENCE</scope>
    <source>
        <strain evidence="3">NBRC 105413</strain>
    </source>
</reference>
<feature type="transmembrane region" description="Helical" evidence="1">
    <location>
        <begin position="198"/>
        <end position="220"/>
    </location>
</feature>
<dbReference type="Proteomes" id="UP001145021">
    <property type="component" value="Unassembled WGS sequence"/>
</dbReference>
<dbReference type="InterPro" id="IPR013783">
    <property type="entry name" value="Ig-like_fold"/>
</dbReference>
<dbReference type="AlphaFoldDB" id="A0A9W7XLB6"/>
<feature type="domain" description="MSP" evidence="2">
    <location>
        <begin position="7"/>
        <end position="120"/>
    </location>
</feature>
<keyword evidence="1" id="KW-1133">Transmembrane helix</keyword>
<accession>A0A9W7XLB6</accession>
<evidence type="ECO:0000313" key="4">
    <source>
        <dbReference type="Proteomes" id="UP001145021"/>
    </source>
</evidence>
<keyword evidence="1" id="KW-0812">Transmembrane</keyword>